<gene>
    <name evidence="1" type="ORF">AQJ64_16945</name>
</gene>
<dbReference type="AlphaFoldDB" id="A0A124I3I5"/>
<dbReference type="Proteomes" id="UP000052982">
    <property type="component" value="Unassembled WGS sequence"/>
</dbReference>
<dbReference type="OrthoDB" id="4174962at2"/>
<proteinExistence type="predicted"/>
<sequence>MSLDKNVMNKNPGDPIKSADWNALASETVRLNQSIGFHMLQAKAWSNATTSTDWTPVINETVKFDTPTSLLLIGQGHGSSDTQQISLRVAIRVNDTILASDPNGPWGAAFLYFANTVNNWVPLTAMAGCPVPQGTSKVELLIRREGTTGTVKMNAPTLWLLQLGTS</sequence>
<organism evidence="1 2">
    <name type="scientific">Streptomyces griseoruber</name>
    <dbReference type="NCBI Taxonomy" id="1943"/>
    <lineage>
        <taxon>Bacteria</taxon>
        <taxon>Bacillati</taxon>
        <taxon>Actinomycetota</taxon>
        <taxon>Actinomycetes</taxon>
        <taxon>Kitasatosporales</taxon>
        <taxon>Streptomycetaceae</taxon>
        <taxon>Streptomyces</taxon>
    </lineage>
</organism>
<protein>
    <submittedName>
        <fullName evidence="1">Uncharacterized protein</fullName>
    </submittedName>
</protein>
<evidence type="ECO:0000313" key="1">
    <source>
        <dbReference type="EMBL" id="KUN83656.1"/>
    </source>
</evidence>
<dbReference type="EMBL" id="LMWW01000021">
    <property type="protein sequence ID" value="KUN83656.1"/>
    <property type="molecule type" value="Genomic_DNA"/>
</dbReference>
<name>A0A124I3I5_9ACTN</name>
<dbReference type="RefSeq" id="WP_055638246.1">
    <property type="nucleotide sequence ID" value="NZ_JBIRRP010000022.1"/>
</dbReference>
<comment type="caution">
    <text evidence="1">The sequence shown here is derived from an EMBL/GenBank/DDBJ whole genome shotgun (WGS) entry which is preliminary data.</text>
</comment>
<evidence type="ECO:0000313" key="2">
    <source>
        <dbReference type="Proteomes" id="UP000052982"/>
    </source>
</evidence>
<keyword evidence="2" id="KW-1185">Reference proteome</keyword>
<accession>A0A124I3I5</accession>
<dbReference type="STRING" id="1943.AQJ64_16945"/>
<reference evidence="1 2" key="1">
    <citation type="submission" date="2015-10" db="EMBL/GenBank/DDBJ databases">
        <title>Draft genome sequence of Streptomyces griseoruber DSM 40281, type strain for the species Streptomyces griseoruber.</title>
        <authorList>
            <person name="Ruckert C."/>
            <person name="Winkler A."/>
            <person name="Kalinowski J."/>
            <person name="Kampfer P."/>
            <person name="Glaeser S."/>
        </authorList>
    </citation>
    <scope>NUCLEOTIDE SEQUENCE [LARGE SCALE GENOMIC DNA]</scope>
    <source>
        <strain evidence="1 2">DSM 40281</strain>
    </source>
</reference>